<dbReference type="PANTHER" id="PTHR12697:SF5">
    <property type="entry name" value="DEOXYHYPUSINE HYDROXYLASE"/>
    <property type="match status" value="1"/>
</dbReference>
<dbReference type="SMART" id="SM00567">
    <property type="entry name" value="EZ_HEAT"/>
    <property type="match status" value="5"/>
</dbReference>
<organism evidence="1 2">
    <name type="scientific">Emiliania huxleyi (strain CCMP1516)</name>
    <dbReference type="NCBI Taxonomy" id="280463"/>
    <lineage>
        <taxon>Eukaryota</taxon>
        <taxon>Haptista</taxon>
        <taxon>Haptophyta</taxon>
        <taxon>Prymnesiophyceae</taxon>
        <taxon>Isochrysidales</taxon>
        <taxon>Noelaerhabdaceae</taxon>
        <taxon>Emiliania</taxon>
    </lineage>
</organism>
<dbReference type="InterPro" id="IPR011989">
    <property type="entry name" value="ARM-like"/>
</dbReference>
<dbReference type="Proteomes" id="UP000013827">
    <property type="component" value="Unassembled WGS sequence"/>
</dbReference>
<evidence type="ECO:0008006" key="3">
    <source>
        <dbReference type="Google" id="ProtNLM"/>
    </source>
</evidence>
<proteinExistence type="predicted"/>
<dbReference type="GO" id="GO:0016491">
    <property type="term" value="F:oxidoreductase activity"/>
    <property type="evidence" value="ECO:0007669"/>
    <property type="project" value="TreeGrafter"/>
</dbReference>
<dbReference type="Gene3D" id="1.25.10.10">
    <property type="entry name" value="Leucine-rich Repeat Variant"/>
    <property type="match status" value="3"/>
</dbReference>
<dbReference type="GeneID" id="17250006"/>
<evidence type="ECO:0000313" key="2">
    <source>
        <dbReference type="Proteomes" id="UP000013827"/>
    </source>
</evidence>
<dbReference type="PANTHER" id="PTHR12697">
    <property type="entry name" value="PBS LYASE HEAT-LIKE PROTEIN"/>
    <property type="match status" value="1"/>
</dbReference>
<dbReference type="HOGENOM" id="CLU_517259_0_0_1"/>
<protein>
    <recommendedName>
        <fullName evidence="3">HEAT repeat protein</fullName>
    </recommendedName>
</protein>
<accession>A0A0D3HY69</accession>
<dbReference type="AlphaFoldDB" id="A0A0D3HY69"/>
<dbReference type="EnsemblProtists" id="EOD03954">
    <property type="protein sequence ID" value="EOD03954"/>
    <property type="gene ID" value="EMIHUDRAFT_221773"/>
</dbReference>
<evidence type="ECO:0000313" key="1">
    <source>
        <dbReference type="EnsemblProtists" id="EOD03954"/>
    </source>
</evidence>
<dbReference type="SUPFAM" id="SSF48371">
    <property type="entry name" value="ARM repeat"/>
    <property type="match status" value="1"/>
</dbReference>
<name>A0A0D3HY69_EMIH1</name>
<dbReference type="InterPro" id="IPR016024">
    <property type="entry name" value="ARM-type_fold"/>
</dbReference>
<dbReference type="eggNOG" id="ENOG502SXKP">
    <property type="taxonomic scope" value="Eukaryota"/>
</dbReference>
<reference evidence="1" key="2">
    <citation type="submission" date="2024-10" db="UniProtKB">
        <authorList>
            <consortium name="EnsemblProtists"/>
        </authorList>
    </citation>
    <scope>IDENTIFICATION</scope>
</reference>
<dbReference type="InterPro" id="IPR004155">
    <property type="entry name" value="PBS_lyase_HEAT"/>
</dbReference>
<dbReference type="RefSeq" id="XP_005756383.1">
    <property type="nucleotide sequence ID" value="XM_005756326.1"/>
</dbReference>
<keyword evidence="2" id="KW-1185">Reference proteome</keyword>
<dbReference type="Pfam" id="PF13646">
    <property type="entry name" value="HEAT_2"/>
    <property type="match status" value="2"/>
</dbReference>
<sequence length="527" mass="55258">MEAIEQLGGMWEEAEAVAGAAEAAPVEAIAVLHSRGLSDSSAGVRGAAIEWLGRSGNVGMLSDALDDPAVPNRMRTVALLASLQQPRRLLPALRDAEPRVRLAAVHGCDRLADEIIRGEADGSDLRGEAMEALMGLLSDSDRPVRHAAAAALGRLGDRHWQAAFPQRDGPPSFEALSESPRPEVLTLLIDLLTVALPEDRRLAAQLLGLNRLNATSWTLSERACAGLRVLARDPDATVRVQALHSLGEGRDAGSLATVIGSLADSSTKVRHAAALAAGKIGDPRAQQVLVRVLTRREDVTVQAAVCAALHRLECSAGSLAALVAALLRSSGDGLEPLQRGAVAALSRWSDPAAVLAAFRQASSVLGRATTRTPDVRAAACEATAAIGKIALPKAVSPLVPMLRDPAPGVVDEARGALLRLDWSGLLRPGEAVLLSGPCLRQTTSLVGHVSMQTSMLVLCDSGRLFCVDAKARAAGEPLADTEVELDQRSSAAAPGVLALVGEGRPLPVQPVLQRPEEWEGDDLRFEL</sequence>
<dbReference type="KEGG" id="ehx:EMIHUDRAFT_221773"/>
<dbReference type="PaxDb" id="2903-EOD03954"/>
<reference evidence="2" key="1">
    <citation type="journal article" date="2013" name="Nature">
        <title>Pan genome of the phytoplankton Emiliania underpins its global distribution.</title>
        <authorList>
            <person name="Read B.A."/>
            <person name="Kegel J."/>
            <person name="Klute M.J."/>
            <person name="Kuo A."/>
            <person name="Lefebvre S.C."/>
            <person name="Maumus F."/>
            <person name="Mayer C."/>
            <person name="Miller J."/>
            <person name="Monier A."/>
            <person name="Salamov A."/>
            <person name="Young J."/>
            <person name="Aguilar M."/>
            <person name="Claverie J.M."/>
            <person name="Frickenhaus S."/>
            <person name="Gonzalez K."/>
            <person name="Herman E.K."/>
            <person name="Lin Y.C."/>
            <person name="Napier J."/>
            <person name="Ogata H."/>
            <person name="Sarno A.F."/>
            <person name="Shmutz J."/>
            <person name="Schroeder D."/>
            <person name="de Vargas C."/>
            <person name="Verret F."/>
            <person name="von Dassow P."/>
            <person name="Valentin K."/>
            <person name="Van de Peer Y."/>
            <person name="Wheeler G."/>
            <person name="Dacks J.B."/>
            <person name="Delwiche C.F."/>
            <person name="Dyhrman S.T."/>
            <person name="Glockner G."/>
            <person name="John U."/>
            <person name="Richards T."/>
            <person name="Worden A.Z."/>
            <person name="Zhang X."/>
            <person name="Grigoriev I.V."/>
            <person name="Allen A.E."/>
            <person name="Bidle K."/>
            <person name="Borodovsky M."/>
            <person name="Bowler C."/>
            <person name="Brownlee C."/>
            <person name="Cock J.M."/>
            <person name="Elias M."/>
            <person name="Gladyshev V.N."/>
            <person name="Groth M."/>
            <person name="Guda C."/>
            <person name="Hadaegh A."/>
            <person name="Iglesias-Rodriguez M.D."/>
            <person name="Jenkins J."/>
            <person name="Jones B.M."/>
            <person name="Lawson T."/>
            <person name="Leese F."/>
            <person name="Lindquist E."/>
            <person name="Lobanov A."/>
            <person name="Lomsadze A."/>
            <person name="Malik S.B."/>
            <person name="Marsh M.E."/>
            <person name="Mackinder L."/>
            <person name="Mock T."/>
            <person name="Mueller-Roeber B."/>
            <person name="Pagarete A."/>
            <person name="Parker M."/>
            <person name="Probert I."/>
            <person name="Quesneville H."/>
            <person name="Raines C."/>
            <person name="Rensing S.A."/>
            <person name="Riano-Pachon D.M."/>
            <person name="Richier S."/>
            <person name="Rokitta S."/>
            <person name="Shiraiwa Y."/>
            <person name="Soanes D.M."/>
            <person name="van der Giezen M."/>
            <person name="Wahlund T.M."/>
            <person name="Williams B."/>
            <person name="Wilson W."/>
            <person name="Wolfe G."/>
            <person name="Wurch L.L."/>
        </authorList>
    </citation>
    <scope>NUCLEOTIDE SEQUENCE</scope>
</reference>